<evidence type="ECO:0000313" key="3">
    <source>
        <dbReference type="EMBL" id="GGU26165.1"/>
    </source>
</evidence>
<dbReference type="AlphaFoldDB" id="A0A918HTN2"/>
<dbReference type="InterPro" id="IPR015943">
    <property type="entry name" value="WD40/YVTN_repeat-like_dom_sf"/>
</dbReference>
<reference evidence="3" key="1">
    <citation type="journal article" date="2014" name="Int. J. Syst. Evol. Microbiol.">
        <title>Complete genome sequence of Corynebacterium casei LMG S-19264T (=DSM 44701T), isolated from a smear-ripened cheese.</title>
        <authorList>
            <consortium name="US DOE Joint Genome Institute (JGI-PGF)"/>
            <person name="Walter F."/>
            <person name="Albersmeier A."/>
            <person name="Kalinowski J."/>
            <person name="Ruckert C."/>
        </authorList>
    </citation>
    <scope>NUCLEOTIDE SEQUENCE</scope>
    <source>
        <strain evidence="3">JCM 4391</strain>
    </source>
</reference>
<dbReference type="SUPFAM" id="SSF75011">
    <property type="entry name" value="3-carboxy-cis,cis-mucoante lactonizing enzyme"/>
    <property type="match status" value="1"/>
</dbReference>
<reference evidence="3" key="2">
    <citation type="submission" date="2020-09" db="EMBL/GenBank/DDBJ databases">
        <authorList>
            <person name="Sun Q."/>
            <person name="Ohkuma M."/>
        </authorList>
    </citation>
    <scope>NUCLEOTIDE SEQUENCE</scope>
    <source>
        <strain evidence="3">JCM 4391</strain>
    </source>
</reference>
<dbReference type="InterPro" id="IPR006311">
    <property type="entry name" value="TAT_signal"/>
</dbReference>
<protein>
    <submittedName>
        <fullName evidence="3">Uncharacterized protein</fullName>
    </submittedName>
</protein>
<evidence type="ECO:0000256" key="1">
    <source>
        <dbReference type="SAM" id="MobiDB-lite"/>
    </source>
</evidence>
<evidence type="ECO:0000313" key="4">
    <source>
        <dbReference type="Proteomes" id="UP000636661"/>
    </source>
</evidence>
<dbReference type="PROSITE" id="PS51318">
    <property type="entry name" value="TAT"/>
    <property type="match status" value="1"/>
</dbReference>
<sequence length="698" mass="73757">MERRRLLNAGAGATLAAVAGQTITPSAAHAATTPTAGPAPAAGTAPADGASTAGHRCSGPAVTTYGIASLTAAIVGTTVLGDHAYVVARGQNPTLVGEIDLTTRKLTRTFRLDRGDGGWAATVSGGQVYIGTYPFPDIHRIDPTTGTVTRIGTVGPAGGFVWCLTTAPDGTVYAGTSPRGEVWEYKPDTGRLRNLGLAMPGEQYVRAIAADDAYVYAGTLPRGYIVAYDRATGVKRNITPTPYGGASALLARGGRVYGSFGRSIVDLAPDGSDAHVIPIPAPERIADALTVTDDGTLYCVGRPTGTVYRRDGDTLVKVAAPATGDEHRALVPLPDGRMLGAVGSGRLWWLDLATGKSEVVELIDIGLSGPDPVQSIAYESGGTVHVGGHYSLTTHRPAHGTSARIRIPGEPKTLRAIGGKVYAAMYPSTEFLEIDPRRGKVRSMGFIENDQQRPTDMAYVPEQDLLLVTSAPPAGGLKGALTFVERSRGRLTVHKDPITDQSVMSVALDDRIGHRTAYLAGDTWGGGSVTPTRPNATVVAYDVRRRTVLWEVTPVEGNASIQHIEVHNGILYGVYKRQSGNWFAMDIESRTVLRTGKLPSYGEISVHFGQVYASVFGGSVYRLGPLEAGDGEAELVLGGLGDGWYNPPQLAWERATWYAWGVATRALARLRLDPLCPSGTPSRITAQYEAVLKGLLAN</sequence>
<comment type="caution">
    <text evidence="3">The sequence shown here is derived from an EMBL/GenBank/DDBJ whole genome shotgun (WGS) entry which is preliminary data.</text>
</comment>
<keyword evidence="2" id="KW-0732">Signal</keyword>
<dbReference type="Proteomes" id="UP000636661">
    <property type="component" value="Unassembled WGS sequence"/>
</dbReference>
<feature type="chain" id="PRO_5036770317" evidence="2">
    <location>
        <begin position="31"/>
        <end position="698"/>
    </location>
</feature>
<dbReference type="Gene3D" id="2.130.10.10">
    <property type="entry name" value="YVTN repeat-like/Quinoprotein amine dehydrogenase"/>
    <property type="match status" value="2"/>
</dbReference>
<feature type="signal peptide" evidence="2">
    <location>
        <begin position="1"/>
        <end position="30"/>
    </location>
</feature>
<name>A0A918HTN2_9ACTN</name>
<gene>
    <name evidence="3" type="ORF">GCM10010274_11120</name>
</gene>
<keyword evidence="4" id="KW-1185">Reference proteome</keyword>
<dbReference type="RefSeq" id="WP_189549556.1">
    <property type="nucleotide sequence ID" value="NZ_BMTP01000002.1"/>
</dbReference>
<feature type="region of interest" description="Disordered" evidence="1">
    <location>
        <begin position="29"/>
        <end position="53"/>
    </location>
</feature>
<proteinExistence type="predicted"/>
<dbReference type="SUPFAM" id="SSF82171">
    <property type="entry name" value="DPP6 N-terminal domain-like"/>
    <property type="match status" value="1"/>
</dbReference>
<evidence type="ECO:0000256" key="2">
    <source>
        <dbReference type="SAM" id="SignalP"/>
    </source>
</evidence>
<organism evidence="3 4">
    <name type="scientific">Streptomyces lavendofoliae</name>
    <dbReference type="NCBI Taxonomy" id="67314"/>
    <lineage>
        <taxon>Bacteria</taxon>
        <taxon>Bacillati</taxon>
        <taxon>Actinomycetota</taxon>
        <taxon>Actinomycetes</taxon>
        <taxon>Kitasatosporales</taxon>
        <taxon>Streptomycetaceae</taxon>
        <taxon>Streptomyces</taxon>
    </lineage>
</organism>
<accession>A0A918HTN2</accession>
<dbReference type="EMBL" id="BMTP01000002">
    <property type="protein sequence ID" value="GGU26165.1"/>
    <property type="molecule type" value="Genomic_DNA"/>
</dbReference>